<dbReference type="InterPro" id="IPR002347">
    <property type="entry name" value="SDR_fam"/>
</dbReference>
<dbReference type="InterPro" id="IPR036291">
    <property type="entry name" value="NAD(P)-bd_dom_sf"/>
</dbReference>
<comment type="similarity">
    <text evidence="1">Belongs to the short-chain dehydrogenases/reductases (SDR) family.</text>
</comment>
<proteinExistence type="inferred from homology"/>
<organism evidence="4 5">
    <name type="scientific">Malassezia sympodialis (strain ATCC 42132)</name>
    <name type="common">Atopic eczema-associated yeast</name>
    <dbReference type="NCBI Taxonomy" id="1230383"/>
    <lineage>
        <taxon>Eukaryota</taxon>
        <taxon>Fungi</taxon>
        <taxon>Dikarya</taxon>
        <taxon>Basidiomycota</taxon>
        <taxon>Ustilaginomycotina</taxon>
        <taxon>Malasseziomycetes</taxon>
        <taxon>Malasseziales</taxon>
        <taxon>Malasseziaceae</taxon>
        <taxon>Malassezia</taxon>
    </lineage>
</organism>
<accession>A0A1M8A2T3</accession>
<dbReference type="Pfam" id="PF00106">
    <property type="entry name" value="adh_short"/>
    <property type="match status" value="1"/>
</dbReference>
<sequence length="321" mass="35471">MVNPSIWSQCFPPEPEWGIENMPELTGKVALVTGGNSGVGFEIFRALLIKGAKVYIASRNEARARTAFYKIQCDPEVHGGEYEFLHLDLGSLRSIREFAREFQSKEQRLDLLFNNAGILEAAGGTSKDGYEIHLGVNALGPYYLTKLLLPTILASKRQNPGHLPRVCFSSSLSHHYATKKGFDPRNPSGEKSKSIFPSFIQAYSNSKMMTILTMLKFDRLYGKDVIFSAVNPGLVKTDIARSITRVSTVFVGQIIGSHLLQDASRGALTHLYAATAPETGKDGGGYYVPWARLGEPEPIVYDNSVQDTMAQFFDELIALRV</sequence>
<evidence type="ECO:0000256" key="2">
    <source>
        <dbReference type="ARBA" id="ARBA00022857"/>
    </source>
</evidence>
<dbReference type="OMA" id="DCAEHRL"/>
<dbReference type="OrthoDB" id="191139at2759"/>
<name>A0A1M8A2T3_MALS4</name>
<dbReference type="PANTHER" id="PTHR24320">
    <property type="entry name" value="RETINOL DEHYDROGENASE"/>
    <property type="match status" value="1"/>
</dbReference>
<dbReference type="Gene3D" id="3.40.50.720">
    <property type="entry name" value="NAD(P)-binding Rossmann-like Domain"/>
    <property type="match status" value="1"/>
</dbReference>
<protein>
    <submittedName>
        <fullName evidence="4">Similar to S.cerevisiae protein ENV9 (Protein proposed to be involved in vacuolar functions)</fullName>
    </submittedName>
</protein>
<dbReference type="PRINTS" id="PR00081">
    <property type="entry name" value="GDHRDH"/>
</dbReference>
<dbReference type="EMBL" id="LT671821">
    <property type="protein sequence ID" value="SHO76474.1"/>
    <property type="molecule type" value="Genomic_DNA"/>
</dbReference>
<evidence type="ECO:0000256" key="3">
    <source>
        <dbReference type="ARBA" id="ARBA00023002"/>
    </source>
</evidence>
<dbReference type="AlphaFoldDB" id="A0A1M8A2T3"/>
<evidence type="ECO:0000256" key="1">
    <source>
        <dbReference type="ARBA" id="ARBA00006484"/>
    </source>
</evidence>
<dbReference type="GO" id="GO:0016491">
    <property type="term" value="F:oxidoreductase activity"/>
    <property type="evidence" value="ECO:0007669"/>
    <property type="project" value="UniProtKB-KW"/>
</dbReference>
<dbReference type="Proteomes" id="UP000186303">
    <property type="component" value="Chromosome 1"/>
</dbReference>
<reference evidence="5" key="1">
    <citation type="journal article" date="2017" name="Nucleic Acids Res.">
        <title>Proteogenomics produces comprehensive and highly accurate protein-coding gene annotation in a complete genome assembly of Malassezia sympodialis.</title>
        <authorList>
            <person name="Zhu Y."/>
            <person name="Engstroem P.G."/>
            <person name="Tellgren-Roth C."/>
            <person name="Baudo C.D."/>
            <person name="Kennell J.C."/>
            <person name="Sun S."/>
            <person name="Billmyre R.B."/>
            <person name="Schroeder M.S."/>
            <person name="Andersson A."/>
            <person name="Holm T."/>
            <person name="Sigurgeirsson B."/>
            <person name="Wu G."/>
            <person name="Sankaranarayanan S.R."/>
            <person name="Siddharthan R."/>
            <person name="Sanyal K."/>
            <person name="Lundeberg J."/>
            <person name="Nystedt B."/>
            <person name="Boekhout T."/>
            <person name="Dawson T.L. Jr."/>
            <person name="Heitman J."/>
            <person name="Scheynius A."/>
            <person name="Lehtioe J."/>
        </authorList>
    </citation>
    <scope>NUCLEOTIDE SEQUENCE [LARGE SCALE GENOMIC DNA]</scope>
    <source>
        <strain evidence="5">ATCC 42132</strain>
    </source>
</reference>
<evidence type="ECO:0000313" key="4">
    <source>
        <dbReference type="EMBL" id="SHO76474.1"/>
    </source>
</evidence>
<dbReference type="STRING" id="1230383.A0A1M8A2T3"/>
<evidence type="ECO:0000313" key="5">
    <source>
        <dbReference type="Proteomes" id="UP000186303"/>
    </source>
</evidence>
<dbReference type="PANTHER" id="PTHR24320:SF282">
    <property type="entry name" value="WW DOMAIN-CONTAINING OXIDOREDUCTASE"/>
    <property type="match status" value="1"/>
</dbReference>
<gene>
    <name evidence="4" type="ORF">MSYG_0812</name>
</gene>
<keyword evidence="5" id="KW-1185">Reference proteome</keyword>
<keyword evidence="3" id="KW-0560">Oxidoreductase</keyword>
<dbReference type="SUPFAM" id="SSF51735">
    <property type="entry name" value="NAD(P)-binding Rossmann-fold domains"/>
    <property type="match status" value="1"/>
</dbReference>
<keyword evidence="2" id="KW-0521">NADP</keyword>
<dbReference type="VEuPathDB" id="FungiDB:MSYG_0812"/>